<dbReference type="AlphaFoldDB" id="A0A2V0RN24"/>
<protein>
    <submittedName>
        <fullName evidence="1">Uncharacterized protein</fullName>
    </submittedName>
</protein>
<accession>A0A2V0RN24</accession>
<name>A0A2V0RN24_9ZZZZ</name>
<proteinExistence type="predicted"/>
<organism evidence="1">
    <name type="scientific">viral metagenome</name>
    <dbReference type="NCBI Taxonomy" id="1070528"/>
    <lineage>
        <taxon>unclassified sequences</taxon>
        <taxon>metagenomes</taxon>
        <taxon>organismal metagenomes</taxon>
    </lineage>
</organism>
<comment type="caution">
    <text evidence="1">The sequence shown here is derived from an EMBL/GenBank/DDBJ whole genome shotgun (WGS) entry which is preliminary data.</text>
</comment>
<sequence length="96" mass="10902">MTQRKLQGKRTTARVMRGIILQPTELYKTQCSFSHFSVSITNAKTLKVAEQHPHAMISVHQLVQKHLNQSMCDDKAPARENFIWGVKEGVAKVRVS</sequence>
<reference evidence="1" key="1">
    <citation type="submission" date="2017-04" db="EMBL/GenBank/DDBJ databases">
        <title>Unveiling RNA virosphere associated with marine microorganisms.</title>
        <authorList>
            <person name="Urayama S."/>
            <person name="Takaki Y."/>
            <person name="Nishi S."/>
            <person name="Yoshida Y."/>
            <person name="Deguchi S."/>
            <person name="Takai K."/>
            <person name="Nunoura T."/>
        </authorList>
    </citation>
    <scope>NUCLEOTIDE SEQUENCE</scope>
</reference>
<dbReference type="EMBL" id="BDQC01000128">
    <property type="protein sequence ID" value="GBH22510.1"/>
    <property type="molecule type" value="Genomic_RNA"/>
</dbReference>
<evidence type="ECO:0000313" key="1">
    <source>
        <dbReference type="EMBL" id="GBH22510.1"/>
    </source>
</evidence>